<proteinExistence type="inferred from homology"/>
<dbReference type="InterPro" id="IPR039787">
    <property type="entry name" value="ENDOU"/>
</dbReference>
<organism evidence="13 14">
    <name type="scientific">Rhizophlyctis rosea</name>
    <dbReference type="NCBI Taxonomy" id="64517"/>
    <lineage>
        <taxon>Eukaryota</taxon>
        <taxon>Fungi</taxon>
        <taxon>Fungi incertae sedis</taxon>
        <taxon>Chytridiomycota</taxon>
        <taxon>Chytridiomycota incertae sedis</taxon>
        <taxon>Chytridiomycetes</taxon>
        <taxon>Rhizophlyctidales</taxon>
        <taxon>Rhizophlyctidaceae</taxon>
        <taxon>Rhizophlyctis</taxon>
    </lineage>
</organism>
<feature type="compositionally biased region" description="Polar residues" evidence="11">
    <location>
        <begin position="97"/>
        <end position="109"/>
    </location>
</feature>
<keyword evidence="7" id="KW-0378">Hydrolase</keyword>
<comment type="subunit">
    <text evidence="3">Monomer.</text>
</comment>
<gene>
    <name evidence="13" type="ORF">HK097_000605</name>
</gene>
<sequence length="446" mass="50617">MFGNLAKALKEEASHLVHDLLDGDKAKQQPHQQSQNNQYGQQPQQNAYPGSYQQQPQQQGYGGQQQHSYDNQPHGYGNQVQGSGSQPQQYAPPPQQHSYNGNQQSSYTQDFPAPQSQSSQPSGAWSQGPPPASSYQSSNSWSQGPPAHAPSQSTHNTYSSGPTHSAPQQDVSVPEPTQQELHSLREAVNKMWDLDTNRLEPGRDFVLNLQTAKRPFTDGDTTHEPLFQNLNPSIFSRLPTYTHFINLLDNYHAKAGVAEKIDDAERREQSAFLDSCLKTGPIKYAEKYLRAKGALRGDFKEMLNEIWFQLYRRQTQNDSSAFEHTFVGEVRDQKVIGFHNWIQFWNEERKGSANYHGYFKPRRTRGLELGLEESHVLSLQLAWHGLLKSISTFFIGTSPEFELALYTLVFLFGDECERIEIEEVEIDLKCYRHQGNKLGSVYPEAK</sequence>
<feature type="region of interest" description="Disordered" evidence="11">
    <location>
        <begin position="16"/>
        <end position="180"/>
    </location>
</feature>
<dbReference type="GO" id="GO:0004521">
    <property type="term" value="F:RNA endonuclease activity"/>
    <property type="evidence" value="ECO:0007669"/>
    <property type="project" value="InterPro"/>
</dbReference>
<name>A0AAD5S757_9FUNG</name>
<feature type="compositionally biased region" description="Basic and acidic residues" evidence="11">
    <location>
        <begin position="16"/>
        <end position="27"/>
    </location>
</feature>
<dbReference type="PANTHER" id="PTHR12439:SF11">
    <property type="entry name" value="URIDYLATE-SPECIFIC ENDORIBONUCLEASE"/>
    <property type="match status" value="1"/>
</dbReference>
<dbReference type="PROSITE" id="PS51959">
    <property type="entry name" value="ENDOU"/>
    <property type="match status" value="1"/>
</dbReference>
<evidence type="ECO:0000313" key="13">
    <source>
        <dbReference type="EMBL" id="KAJ3046709.1"/>
    </source>
</evidence>
<accession>A0AAD5S757</accession>
<dbReference type="GO" id="GO:0016829">
    <property type="term" value="F:lyase activity"/>
    <property type="evidence" value="ECO:0007669"/>
    <property type="project" value="UniProtKB-KW"/>
</dbReference>
<dbReference type="GO" id="GO:0016787">
    <property type="term" value="F:hydrolase activity"/>
    <property type="evidence" value="ECO:0007669"/>
    <property type="project" value="UniProtKB-KW"/>
</dbReference>
<evidence type="ECO:0000256" key="5">
    <source>
        <dbReference type="ARBA" id="ARBA00022723"/>
    </source>
</evidence>
<evidence type="ECO:0000256" key="2">
    <source>
        <dbReference type="ARBA" id="ARBA00010168"/>
    </source>
</evidence>
<dbReference type="CDD" id="cd21159">
    <property type="entry name" value="XendoU"/>
    <property type="match status" value="1"/>
</dbReference>
<evidence type="ECO:0000259" key="12">
    <source>
        <dbReference type="PROSITE" id="PS51959"/>
    </source>
</evidence>
<reference evidence="13" key="1">
    <citation type="submission" date="2020-05" db="EMBL/GenBank/DDBJ databases">
        <title>Phylogenomic resolution of chytrid fungi.</title>
        <authorList>
            <person name="Stajich J.E."/>
            <person name="Amses K."/>
            <person name="Simmons R."/>
            <person name="Seto K."/>
            <person name="Myers J."/>
            <person name="Bonds A."/>
            <person name="Quandt C.A."/>
            <person name="Barry K."/>
            <person name="Liu P."/>
            <person name="Grigoriev I."/>
            <person name="Longcore J.E."/>
            <person name="James T.Y."/>
        </authorList>
    </citation>
    <scope>NUCLEOTIDE SEQUENCE</scope>
    <source>
        <strain evidence="13">JEL0318</strain>
    </source>
</reference>
<feature type="domain" description="EndoU" evidence="12">
    <location>
        <begin position="180"/>
        <end position="446"/>
    </location>
</feature>
<dbReference type="Pfam" id="PF09412">
    <property type="entry name" value="XendoU"/>
    <property type="match status" value="1"/>
</dbReference>
<dbReference type="Proteomes" id="UP001212841">
    <property type="component" value="Unassembled WGS sequence"/>
</dbReference>
<evidence type="ECO:0000256" key="8">
    <source>
        <dbReference type="ARBA" id="ARBA00022884"/>
    </source>
</evidence>
<dbReference type="EMBL" id="JADGJD010001109">
    <property type="protein sequence ID" value="KAJ3046709.1"/>
    <property type="molecule type" value="Genomic_DNA"/>
</dbReference>
<dbReference type="AlphaFoldDB" id="A0AAD5S757"/>
<feature type="compositionally biased region" description="Polar residues" evidence="11">
    <location>
        <begin position="150"/>
        <end position="180"/>
    </location>
</feature>
<keyword evidence="14" id="KW-1185">Reference proteome</keyword>
<evidence type="ECO:0000256" key="7">
    <source>
        <dbReference type="ARBA" id="ARBA00022801"/>
    </source>
</evidence>
<feature type="compositionally biased region" description="Low complexity" evidence="11">
    <location>
        <begin position="112"/>
        <end position="145"/>
    </location>
</feature>
<evidence type="ECO:0000256" key="9">
    <source>
        <dbReference type="ARBA" id="ARBA00023211"/>
    </source>
</evidence>
<evidence type="ECO:0000256" key="10">
    <source>
        <dbReference type="ARBA" id="ARBA00023239"/>
    </source>
</evidence>
<protein>
    <recommendedName>
        <fullName evidence="12">EndoU domain-containing protein</fullName>
    </recommendedName>
</protein>
<keyword evidence="8" id="KW-0694">RNA-binding</keyword>
<keyword evidence="6" id="KW-0255">Endonuclease</keyword>
<dbReference type="GO" id="GO:0046872">
    <property type="term" value="F:metal ion binding"/>
    <property type="evidence" value="ECO:0007669"/>
    <property type="project" value="UniProtKB-KW"/>
</dbReference>
<keyword evidence="10" id="KW-0456">Lyase</keyword>
<dbReference type="InterPro" id="IPR018998">
    <property type="entry name" value="EndoU_C"/>
</dbReference>
<dbReference type="GO" id="GO:0003723">
    <property type="term" value="F:RNA binding"/>
    <property type="evidence" value="ECO:0007669"/>
    <property type="project" value="UniProtKB-KW"/>
</dbReference>
<evidence type="ECO:0000256" key="1">
    <source>
        <dbReference type="ARBA" id="ARBA00001936"/>
    </source>
</evidence>
<evidence type="ECO:0000256" key="4">
    <source>
        <dbReference type="ARBA" id="ARBA00022722"/>
    </source>
</evidence>
<evidence type="ECO:0000256" key="3">
    <source>
        <dbReference type="ARBA" id="ARBA00011245"/>
    </source>
</evidence>
<comment type="similarity">
    <text evidence="2">Belongs to the ENDOU family.</text>
</comment>
<keyword evidence="4" id="KW-0540">Nuclease</keyword>
<evidence type="ECO:0000256" key="11">
    <source>
        <dbReference type="SAM" id="MobiDB-lite"/>
    </source>
</evidence>
<comment type="cofactor">
    <cofactor evidence="1">
        <name>Mn(2+)</name>
        <dbReference type="ChEBI" id="CHEBI:29035"/>
    </cofactor>
</comment>
<dbReference type="PANTHER" id="PTHR12439">
    <property type="entry name" value="PLACENTAL PROTEIN 11-RELATED"/>
    <property type="match status" value="1"/>
</dbReference>
<comment type="caution">
    <text evidence="13">The sequence shown here is derived from an EMBL/GenBank/DDBJ whole genome shotgun (WGS) entry which is preliminary data.</text>
</comment>
<evidence type="ECO:0000313" key="14">
    <source>
        <dbReference type="Proteomes" id="UP001212841"/>
    </source>
</evidence>
<dbReference type="SUPFAM" id="SSF142877">
    <property type="entry name" value="EndoU-like"/>
    <property type="match status" value="1"/>
</dbReference>
<evidence type="ECO:0000256" key="6">
    <source>
        <dbReference type="ARBA" id="ARBA00022759"/>
    </source>
</evidence>
<feature type="compositionally biased region" description="Low complexity" evidence="11">
    <location>
        <begin position="29"/>
        <end position="69"/>
    </location>
</feature>
<keyword evidence="5" id="KW-0479">Metal-binding</keyword>
<dbReference type="InterPro" id="IPR037227">
    <property type="entry name" value="EndoU-like"/>
</dbReference>
<keyword evidence="9" id="KW-0464">Manganese</keyword>